<accession>A0A316VXP5</accession>
<dbReference type="AlphaFoldDB" id="A0A316VXP5"/>
<name>A0A316VXP5_9BASI</name>
<evidence type="ECO:0000313" key="3">
    <source>
        <dbReference type="Proteomes" id="UP000245783"/>
    </source>
</evidence>
<dbReference type="Proteomes" id="UP000245783">
    <property type="component" value="Unassembled WGS sequence"/>
</dbReference>
<feature type="region of interest" description="Disordered" evidence="1">
    <location>
        <begin position="140"/>
        <end position="172"/>
    </location>
</feature>
<dbReference type="RefSeq" id="XP_025368828.1">
    <property type="nucleotide sequence ID" value="XM_025510524.1"/>
</dbReference>
<proteinExistence type="predicted"/>
<dbReference type="GeneID" id="37032394"/>
<reference evidence="2 3" key="1">
    <citation type="journal article" date="2018" name="Mol. Biol. Evol.">
        <title>Broad Genomic Sampling Reveals a Smut Pathogenic Ancestry of the Fungal Clade Ustilaginomycotina.</title>
        <authorList>
            <person name="Kijpornyongpan T."/>
            <person name="Mondo S.J."/>
            <person name="Barry K."/>
            <person name="Sandor L."/>
            <person name="Lee J."/>
            <person name="Lipzen A."/>
            <person name="Pangilinan J."/>
            <person name="LaButti K."/>
            <person name="Hainaut M."/>
            <person name="Henrissat B."/>
            <person name="Grigoriev I.V."/>
            <person name="Spatafora J.W."/>
            <person name="Aime M.C."/>
        </authorList>
    </citation>
    <scope>NUCLEOTIDE SEQUENCE [LARGE SCALE GENOMIC DNA]</scope>
    <source>
        <strain evidence="2 3">MCA 4658</strain>
    </source>
</reference>
<feature type="compositionally biased region" description="Low complexity" evidence="1">
    <location>
        <begin position="146"/>
        <end position="156"/>
    </location>
</feature>
<keyword evidence="3" id="KW-1185">Reference proteome</keyword>
<sequence>MVSKSRIQSKSVQLMFYTSCIYAAPTRTSSQGAQRSRQPQEHRNIHGSPAAAIAARLDCFPGRGRGCGSVCAFALEQSSSMMHSRDVICVHWISFAENHGRRNQVAVPHSLIGAVTSRVKFQASQGPCIARSAHMWDNRTTVEQQSSRPPRLRSSSTHGIPSAHNTHASRTSPRLLLVMGIPDWQHEPAVGCARNDH</sequence>
<evidence type="ECO:0000313" key="2">
    <source>
        <dbReference type="EMBL" id="PWN41668.1"/>
    </source>
</evidence>
<organism evidence="2 3">
    <name type="scientific">Ceraceosorus guamensis</name>
    <dbReference type="NCBI Taxonomy" id="1522189"/>
    <lineage>
        <taxon>Eukaryota</taxon>
        <taxon>Fungi</taxon>
        <taxon>Dikarya</taxon>
        <taxon>Basidiomycota</taxon>
        <taxon>Ustilaginomycotina</taxon>
        <taxon>Exobasidiomycetes</taxon>
        <taxon>Ceraceosorales</taxon>
        <taxon>Ceraceosoraceae</taxon>
        <taxon>Ceraceosorus</taxon>
    </lineage>
</organism>
<gene>
    <name evidence="2" type="ORF">IE81DRAFT_160004</name>
</gene>
<evidence type="ECO:0000256" key="1">
    <source>
        <dbReference type="SAM" id="MobiDB-lite"/>
    </source>
</evidence>
<dbReference type="InParanoid" id="A0A316VXP5"/>
<dbReference type="EMBL" id="KZ819389">
    <property type="protein sequence ID" value="PWN41668.1"/>
    <property type="molecule type" value="Genomic_DNA"/>
</dbReference>
<feature type="compositionally biased region" description="Polar residues" evidence="1">
    <location>
        <begin position="157"/>
        <end position="172"/>
    </location>
</feature>
<protein>
    <submittedName>
        <fullName evidence="2">Uncharacterized protein</fullName>
    </submittedName>
</protein>